<gene>
    <name evidence="8" type="ORF">E4650_06970</name>
</gene>
<accession>A0A4Z0W3L8</accession>
<dbReference type="InterPro" id="IPR029753">
    <property type="entry name" value="D-isomer_DH_CS"/>
</dbReference>
<proteinExistence type="inferred from homology"/>
<dbReference type="InterPro" id="IPR006140">
    <property type="entry name" value="D-isomer_DH_NAD-bd"/>
</dbReference>
<dbReference type="PANTHER" id="PTHR42789">
    <property type="entry name" value="D-ISOMER SPECIFIC 2-HYDROXYACID DEHYDROGENASE FAMILY PROTEIN (AFU_ORTHOLOGUE AFUA_6G10090)"/>
    <property type="match status" value="1"/>
</dbReference>
<dbReference type="GO" id="GO:0016616">
    <property type="term" value="F:oxidoreductase activity, acting on the CH-OH group of donors, NAD or NADP as acceptor"/>
    <property type="evidence" value="ECO:0007669"/>
    <property type="project" value="InterPro"/>
</dbReference>
<protein>
    <submittedName>
        <fullName evidence="8">Hydroxyacid dehydrogenase</fullName>
    </submittedName>
</protein>
<evidence type="ECO:0000256" key="1">
    <source>
        <dbReference type="ARBA" id="ARBA00005854"/>
    </source>
</evidence>
<dbReference type="CDD" id="cd12173">
    <property type="entry name" value="PGDH_4"/>
    <property type="match status" value="1"/>
</dbReference>
<dbReference type="EMBL" id="SRME01000004">
    <property type="protein sequence ID" value="TGG87482.1"/>
    <property type="molecule type" value="Genomic_DNA"/>
</dbReference>
<reference evidence="8 9" key="1">
    <citation type="submission" date="2019-04" db="EMBL/GenBank/DDBJ databases">
        <title>Draft genome sequence data and analysis of a Fermenting Bacterium, Geotoga petraea strain HO-Geo1, isolated from heavy-oil petroleum reservoir in Russia.</title>
        <authorList>
            <person name="Grouzdev D.S."/>
            <person name="Semenova E.M."/>
            <person name="Sokolova D.S."/>
            <person name="Tourova T.P."/>
            <person name="Poltaraus A.B."/>
            <person name="Nazina T.N."/>
        </authorList>
    </citation>
    <scope>NUCLEOTIDE SEQUENCE [LARGE SCALE GENOMIC DNA]</scope>
    <source>
        <strain evidence="8 9">HO-Geo1</strain>
    </source>
</reference>
<evidence type="ECO:0000259" key="6">
    <source>
        <dbReference type="Pfam" id="PF00389"/>
    </source>
</evidence>
<dbReference type="InterPro" id="IPR036291">
    <property type="entry name" value="NAD(P)-bd_dom_sf"/>
</dbReference>
<keyword evidence="2" id="KW-0028">Amino-acid biosynthesis</keyword>
<evidence type="ECO:0000313" key="9">
    <source>
        <dbReference type="Proteomes" id="UP000297288"/>
    </source>
</evidence>
<dbReference type="Pfam" id="PF00389">
    <property type="entry name" value="2-Hacid_dh"/>
    <property type="match status" value="1"/>
</dbReference>
<dbReference type="InterPro" id="IPR050857">
    <property type="entry name" value="D-2-hydroxyacid_DH"/>
</dbReference>
<dbReference type="FunFam" id="3.40.50.720:FF:000203">
    <property type="entry name" value="D-3-phosphoglycerate dehydrogenase (SerA)"/>
    <property type="match status" value="1"/>
</dbReference>
<comment type="similarity">
    <text evidence="1 5">Belongs to the D-isomer specific 2-hydroxyacid dehydrogenase family.</text>
</comment>
<evidence type="ECO:0000256" key="4">
    <source>
        <dbReference type="ARBA" id="ARBA00023027"/>
    </source>
</evidence>
<dbReference type="Gene3D" id="3.40.50.720">
    <property type="entry name" value="NAD(P)-binding Rossmann-like Domain"/>
    <property type="match status" value="2"/>
</dbReference>
<comment type="caution">
    <text evidence="8">The sequence shown here is derived from an EMBL/GenBank/DDBJ whole genome shotgun (WGS) entry which is preliminary data.</text>
</comment>
<organism evidence="8 9">
    <name type="scientific">Geotoga petraea</name>
    <dbReference type="NCBI Taxonomy" id="28234"/>
    <lineage>
        <taxon>Bacteria</taxon>
        <taxon>Thermotogati</taxon>
        <taxon>Thermotogota</taxon>
        <taxon>Thermotogae</taxon>
        <taxon>Petrotogales</taxon>
        <taxon>Petrotogaceae</taxon>
        <taxon>Geotoga</taxon>
    </lineage>
</organism>
<dbReference type="GO" id="GO:0008652">
    <property type="term" value="P:amino acid biosynthetic process"/>
    <property type="evidence" value="ECO:0007669"/>
    <property type="project" value="UniProtKB-KW"/>
</dbReference>
<dbReference type="PROSITE" id="PS00671">
    <property type="entry name" value="D_2_HYDROXYACID_DH_3"/>
    <property type="match status" value="1"/>
</dbReference>
<name>A0A4Z0W3L8_9BACT</name>
<dbReference type="RefSeq" id="WP_135402983.1">
    <property type="nucleotide sequence ID" value="NZ_SRME01000004.1"/>
</dbReference>
<evidence type="ECO:0000256" key="2">
    <source>
        <dbReference type="ARBA" id="ARBA00022605"/>
    </source>
</evidence>
<dbReference type="SUPFAM" id="SSF51735">
    <property type="entry name" value="NAD(P)-binding Rossmann-fold domains"/>
    <property type="match status" value="1"/>
</dbReference>
<keyword evidence="3 5" id="KW-0560">Oxidoreductase</keyword>
<dbReference type="PANTHER" id="PTHR42789:SF1">
    <property type="entry name" value="D-ISOMER SPECIFIC 2-HYDROXYACID DEHYDROGENASE FAMILY PROTEIN (AFU_ORTHOLOGUE AFUA_6G10090)"/>
    <property type="match status" value="1"/>
</dbReference>
<dbReference type="Pfam" id="PF02826">
    <property type="entry name" value="2-Hacid_dh_C"/>
    <property type="match status" value="1"/>
</dbReference>
<evidence type="ECO:0000256" key="5">
    <source>
        <dbReference type="RuleBase" id="RU003719"/>
    </source>
</evidence>
<feature type="domain" description="D-isomer specific 2-hydroxyacid dehydrogenase catalytic" evidence="6">
    <location>
        <begin position="9"/>
        <end position="308"/>
    </location>
</feature>
<dbReference type="InterPro" id="IPR029752">
    <property type="entry name" value="D-isomer_DH_CS1"/>
</dbReference>
<evidence type="ECO:0000313" key="8">
    <source>
        <dbReference type="EMBL" id="TGG87482.1"/>
    </source>
</evidence>
<dbReference type="PROSITE" id="PS00670">
    <property type="entry name" value="D_2_HYDROXYACID_DH_2"/>
    <property type="match status" value="1"/>
</dbReference>
<keyword evidence="4" id="KW-0520">NAD</keyword>
<evidence type="ECO:0000259" key="7">
    <source>
        <dbReference type="Pfam" id="PF02826"/>
    </source>
</evidence>
<dbReference type="GO" id="GO:0051287">
    <property type="term" value="F:NAD binding"/>
    <property type="evidence" value="ECO:0007669"/>
    <property type="project" value="InterPro"/>
</dbReference>
<dbReference type="OrthoDB" id="9786364at2"/>
<dbReference type="PROSITE" id="PS00065">
    <property type="entry name" value="D_2_HYDROXYACID_DH_1"/>
    <property type="match status" value="1"/>
</dbReference>
<dbReference type="InterPro" id="IPR006139">
    <property type="entry name" value="D-isomer_2_OHA_DH_cat_dom"/>
</dbReference>
<sequence>MWLHINDAMASDAMEKFEKELPNAKITTEHYEKDELIKRVKDFDILVVRSATKVTRDIIEAGKKLKIIGRAGMGLDNIDLDAAKEKGIEVLNTPGQNSLSVAELVVGMILSLNRHIVRGTKGISEGKWEKKLLKGTELSGKTLGIVGFGNIGKHLANLVGGFQVKVKVFDVFEIDEDTKKQFNIEQVSFEDLIKTSDIISLHVPHNDKTHHLISDKEFENMKDTALLINCARGGIVDEKALLKALKEKMIAGAGLDVYEEEPAKGDLYNEIFSFDNVVGTPHIGASTKEAQQRVGINMVDRIVNATKKIKFEN</sequence>
<evidence type="ECO:0000256" key="3">
    <source>
        <dbReference type="ARBA" id="ARBA00023002"/>
    </source>
</evidence>
<dbReference type="AlphaFoldDB" id="A0A4Z0W3L8"/>
<dbReference type="SUPFAM" id="SSF52283">
    <property type="entry name" value="Formate/glycerate dehydrogenase catalytic domain-like"/>
    <property type="match status" value="1"/>
</dbReference>
<dbReference type="Proteomes" id="UP000297288">
    <property type="component" value="Unassembled WGS sequence"/>
</dbReference>
<feature type="domain" description="D-isomer specific 2-hydroxyacid dehydrogenase NAD-binding" evidence="7">
    <location>
        <begin position="106"/>
        <end position="284"/>
    </location>
</feature>